<organism evidence="1 2">
    <name type="scientific">Solanum pinnatisectum</name>
    <name type="common">tansyleaf nightshade</name>
    <dbReference type="NCBI Taxonomy" id="50273"/>
    <lineage>
        <taxon>Eukaryota</taxon>
        <taxon>Viridiplantae</taxon>
        <taxon>Streptophyta</taxon>
        <taxon>Embryophyta</taxon>
        <taxon>Tracheophyta</taxon>
        <taxon>Spermatophyta</taxon>
        <taxon>Magnoliopsida</taxon>
        <taxon>eudicotyledons</taxon>
        <taxon>Gunneridae</taxon>
        <taxon>Pentapetalae</taxon>
        <taxon>asterids</taxon>
        <taxon>lamiids</taxon>
        <taxon>Solanales</taxon>
        <taxon>Solanaceae</taxon>
        <taxon>Solanoideae</taxon>
        <taxon>Solaneae</taxon>
        <taxon>Solanum</taxon>
    </lineage>
</organism>
<accession>A0AAV9LGH7</accession>
<evidence type="ECO:0000313" key="2">
    <source>
        <dbReference type="Proteomes" id="UP001311915"/>
    </source>
</evidence>
<sequence>MSLQYQALSFSVGVEGRQVIISVQNLTFLAQVVSEGVRLAMDTHNIHIWLSIVL</sequence>
<dbReference type="EMBL" id="JAWPEI010000006">
    <property type="protein sequence ID" value="KAK4723900.1"/>
    <property type="molecule type" value="Genomic_DNA"/>
</dbReference>
<keyword evidence="2" id="KW-1185">Reference proteome</keyword>
<name>A0AAV9LGH7_9SOLN</name>
<protein>
    <submittedName>
        <fullName evidence="1">Uncharacterized protein</fullName>
    </submittedName>
</protein>
<proteinExistence type="predicted"/>
<gene>
    <name evidence="1" type="ORF">R3W88_026679</name>
</gene>
<dbReference type="Proteomes" id="UP001311915">
    <property type="component" value="Unassembled WGS sequence"/>
</dbReference>
<dbReference type="AlphaFoldDB" id="A0AAV9LGH7"/>
<comment type="caution">
    <text evidence="1">The sequence shown here is derived from an EMBL/GenBank/DDBJ whole genome shotgun (WGS) entry which is preliminary data.</text>
</comment>
<evidence type="ECO:0000313" key="1">
    <source>
        <dbReference type="EMBL" id="KAK4723900.1"/>
    </source>
</evidence>
<reference evidence="1 2" key="1">
    <citation type="submission" date="2023-10" db="EMBL/GenBank/DDBJ databases">
        <title>Genome-Wide Identification Analysis in wild type Solanum Pinnatisectum Reveals Some Genes Defensing Phytophthora Infestans.</title>
        <authorList>
            <person name="Sun C."/>
        </authorList>
    </citation>
    <scope>NUCLEOTIDE SEQUENCE [LARGE SCALE GENOMIC DNA]</scope>
    <source>
        <strain evidence="1">LQN</strain>
        <tissue evidence="1">Leaf</tissue>
    </source>
</reference>